<evidence type="ECO:0000313" key="2">
    <source>
        <dbReference type="Proteomes" id="UP000644507"/>
    </source>
</evidence>
<name>A0A918TDV1_9BACT</name>
<reference evidence="1" key="1">
    <citation type="journal article" date="2014" name="Int. J. Syst. Evol. Microbiol.">
        <title>Complete genome sequence of Corynebacterium casei LMG S-19264T (=DSM 44701T), isolated from a smear-ripened cheese.</title>
        <authorList>
            <consortium name="US DOE Joint Genome Institute (JGI-PGF)"/>
            <person name="Walter F."/>
            <person name="Albersmeier A."/>
            <person name="Kalinowski J."/>
            <person name="Ruckert C."/>
        </authorList>
    </citation>
    <scope>NUCLEOTIDE SEQUENCE</scope>
    <source>
        <strain evidence="1">KCTC 12988</strain>
    </source>
</reference>
<dbReference type="EMBL" id="BMXI01000001">
    <property type="protein sequence ID" value="GHC41184.1"/>
    <property type="molecule type" value="Genomic_DNA"/>
</dbReference>
<evidence type="ECO:0000313" key="1">
    <source>
        <dbReference type="EMBL" id="GHC41184.1"/>
    </source>
</evidence>
<comment type="caution">
    <text evidence="1">The sequence shown here is derived from an EMBL/GenBank/DDBJ whole genome shotgun (WGS) entry which is preliminary data.</text>
</comment>
<organism evidence="1 2">
    <name type="scientific">Roseibacillus persicicus</name>
    <dbReference type="NCBI Taxonomy" id="454148"/>
    <lineage>
        <taxon>Bacteria</taxon>
        <taxon>Pseudomonadati</taxon>
        <taxon>Verrucomicrobiota</taxon>
        <taxon>Verrucomicrobiia</taxon>
        <taxon>Verrucomicrobiales</taxon>
        <taxon>Verrucomicrobiaceae</taxon>
        <taxon>Roseibacillus</taxon>
    </lineage>
</organism>
<gene>
    <name evidence="1" type="ORF">GCM10007100_02310</name>
</gene>
<sequence>MGVHALYVSPEGETAKREYRFHIPTGEAHQFIAYLRCRLLLDLQDESSWATFGLEERDFFAGIDRRMKRESLPLHQIGAAIAERKVFGLVDNIPQLVAGIAFPSNACHQSGITGTNFALFRNAFEDPNSLEPMKQAEHLQPTLADRWPISS</sequence>
<accession>A0A918TDV1</accession>
<dbReference type="Proteomes" id="UP000644507">
    <property type="component" value="Unassembled WGS sequence"/>
</dbReference>
<reference evidence="1" key="2">
    <citation type="submission" date="2020-09" db="EMBL/GenBank/DDBJ databases">
        <authorList>
            <person name="Sun Q."/>
            <person name="Kim S."/>
        </authorList>
    </citation>
    <scope>NUCLEOTIDE SEQUENCE</scope>
    <source>
        <strain evidence="1">KCTC 12988</strain>
    </source>
</reference>
<keyword evidence="2" id="KW-1185">Reference proteome</keyword>
<proteinExistence type="predicted"/>
<protein>
    <submittedName>
        <fullName evidence="1">Uncharacterized protein</fullName>
    </submittedName>
</protein>
<dbReference type="AlphaFoldDB" id="A0A918TDV1"/>